<organism evidence="1">
    <name type="scientific">viral metagenome</name>
    <dbReference type="NCBI Taxonomy" id="1070528"/>
    <lineage>
        <taxon>unclassified sequences</taxon>
        <taxon>metagenomes</taxon>
        <taxon>organismal metagenomes</taxon>
    </lineage>
</organism>
<name>A0A6C0JSA7_9ZZZZ</name>
<dbReference type="Gene3D" id="3.40.960.10">
    <property type="entry name" value="VSR Endonuclease"/>
    <property type="match status" value="1"/>
</dbReference>
<proteinExistence type="predicted"/>
<accession>A0A6C0JSA7</accession>
<dbReference type="AlphaFoldDB" id="A0A6C0JSA7"/>
<protein>
    <submittedName>
        <fullName evidence="1">Uncharacterized protein</fullName>
    </submittedName>
</protein>
<reference evidence="1" key="1">
    <citation type="journal article" date="2020" name="Nature">
        <title>Giant virus diversity and host interactions through global metagenomics.</title>
        <authorList>
            <person name="Schulz F."/>
            <person name="Roux S."/>
            <person name="Paez-Espino D."/>
            <person name="Jungbluth S."/>
            <person name="Walsh D.A."/>
            <person name="Denef V.J."/>
            <person name="McMahon K.D."/>
            <person name="Konstantinidis K.T."/>
            <person name="Eloe-Fadrosh E.A."/>
            <person name="Kyrpides N.C."/>
            <person name="Woyke T."/>
        </authorList>
    </citation>
    <scope>NUCLEOTIDE SEQUENCE</scope>
    <source>
        <strain evidence="1">GVMAG-S-1062768-28</strain>
    </source>
</reference>
<sequence>MMLFVIGIVFLILAICIIIYTTPKGENFVERIIDTGNRYVDKMAISTENNDIDTTGEQRDPPVVIGDKTNIVLEEPKDLGYGTGKNETRCRVILEKILGVKCPTVRPNWLKNPITKRNLELDCFSGCSGKSGRIAIEYDGAQHRKQMRGQTKQDLISQIRRDKFKDQTCKKLGITLIRVPDWLNPAQFEEYIKGKLKYAGKLPKEHDSPSLKALP</sequence>
<dbReference type="EMBL" id="MN740695">
    <property type="protein sequence ID" value="QHU08253.1"/>
    <property type="molecule type" value="Genomic_DNA"/>
</dbReference>
<evidence type="ECO:0000313" key="1">
    <source>
        <dbReference type="EMBL" id="QHU08253.1"/>
    </source>
</evidence>